<dbReference type="UniPathway" id="UPA00143"/>
<dbReference type="Proteomes" id="UP000224567">
    <property type="component" value="Unassembled WGS sequence"/>
</dbReference>
<proteinExistence type="predicted"/>
<sequence>MDLGFNTSNVPSLTCSTYSIESQEGAIPGFDEINSNAALPAVSNGMSSLVFRLDVMENPHIAADGYTYEGDAIKGWLYSGHDTSPMTNLKLDTCDLIPNYALYRTIQEWQQQS</sequence>
<dbReference type="OrthoDB" id="10064100at2759"/>
<evidence type="ECO:0000256" key="1">
    <source>
        <dbReference type="ARBA" id="ARBA00004906"/>
    </source>
</evidence>
<comment type="pathway">
    <text evidence="1">Protein modification; protein ubiquitination.</text>
</comment>
<dbReference type="InterPro" id="IPR013083">
    <property type="entry name" value="Znf_RING/FYVE/PHD"/>
</dbReference>
<dbReference type="InterPro" id="IPR003613">
    <property type="entry name" value="Ubox_domain"/>
</dbReference>
<dbReference type="EMBL" id="MLFT02000006">
    <property type="protein sequence ID" value="PHT44831.1"/>
    <property type="molecule type" value="Genomic_DNA"/>
</dbReference>
<organism evidence="4 5">
    <name type="scientific">Capsicum baccatum</name>
    <name type="common">Peruvian pepper</name>
    <dbReference type="NCBI Taxonomy" id="33114"/>
    <lineage>
        <taxon>Eukaryota</taxon>
        <taxon>Viridiplantae</taxon>
        <taxon>Streptophyta</taxon>
        <taxon>Embryophyta</taxon>
        <taxon>Tracheophyta</taxon>
        <taxon>Spermatophyta</taxon>
        <taxon>Magnoliopsida</taxon>
        <taxon>eudicotyledons</taxon>
        <taxon>Gunneridae</taxon>
        <taxon>Pentapetalae</taxon>
        <taxon>asterids</taxon>
        <taxon>lamiids</taxon>
        <taxon>Solanales</taxon>
        <taxon>Solanaceae</taxon>
        <taxon>Solanoideae</taxon>
        <taxon>Capsiceae</taxon>
        <taxon>Capsicum</taxon>
    </lineage>
</organism>
<evidence type="ECO:0000313" key="5">
    <source>
        <dbReference type="Proteomes" id="UP000224567"/>
    </source>
</evidence>
<dbReference type="SMART" id="SM00504">
    <property type="entry name" value="Ubox"/>
    <property type="match status" value="1"/>
</dbReference>
<dbReference type="PROSITE" id="PS51698">
    <property type="entry name" value="U_BOX"/>
    <property type="match status" value="1"/>
</dbReference>
<dbReference type="InterPro" id="IPR052085">
    <property type="entry name" value="WD-SAM-U-box"/>
</dbReference>
<dbReference type="PANTHER" id="PTHR46573">
    <property type="entry name" value="WD REPEAT, SAM AND U-BOX DOMAIN-CONTAINING PROTEIN 1"/>
    <property type="match status" value="1"/>
</dbReference>
<dbReference type="Gene3D" id="3.30.40.10">
    <property type="entry name" value="Zinc/RING finger domain, C3HC4 (zinc finger)"/>
    <property type="match status" value="1"/>
</dbReference>
<evidence type="ECO:0000259" key="3">
    <source>
        <dbReference type="PROSITE" id="PS51698"/>
    </source>
</evidence>
<comment type="caution">
    <text evidence="4">The sequence shown here is derived from an EMBL/GenBank/DDBJ whole genome shotgun (WGS) entry which is preliminary data.</text>
</comment>
<reference evidence="4 5" key="1">
    <citation type="journal article" date="2017" name="Genome Biol.">
        <title>New reference genome sequences of hot pepper reveal the massive evolution of plant disease-resistance genes by retroduplication.</title>
        <authorList>
            <person name="Kim S."/>
            <person name="Park J."/>
            <person name="Yeom S.I."/>
            <person name="Kim Y.M."/>
            <person name="Seo E."/>
            <person name="Kim K.T."/>
            <person name="Kim M.S."/>
            <person name="Lee J.M."/>
            <person name="Cheong K."/>
            <person name="Shin H.S."/>
            <person name="Kim S.B."/>
            <person name="Han K."/>
            <person name="Lee J."/>
            <person name="Park M."/>
            <person name="Lee H.A."/>
            <person name="Lee H.Y."/>
            <person name="Lee Y."/>
            <person name="Oh S."/>
            <person name="Lee J.H."/>
            <person name="Choi E."/>
            <person name="Choi E."/>
            <person name="Lee S.E."/>
            <person name="Jeon J."/>
            <person name="Kim H."/>
            <person name="Choi G."/>
            <person name="Song H."/>
            <person name="Lee J."/>
            <person name="Lee S.C."/>
            <person name="Kwon J.K."/>
            <person name="Lee H.Y."/>
            <person name="Koo N."/>
            <person name="Hong Y."/>
            <person name="Kim R.W."/>
            <person name="Kang W.H."/>
            <person name="Huh J.H."/>
            <person name="Kang B.C."/>
            <person name="Yang T.J."/>
            <person name="Lee Y.H."/>
            <person name="Bennetzen J.L."/>
            <person name="Choi D."/>
        </authorList>
    </citation>
    <scope>NUCLEOTIDE SEQUENCE [LARGE SCALE GENOMIC DNA]</scope>
    <source>
        <strain evidence="5">cv. PBC81</strain>
    </source>
</reference>
<accession>A0A2G2WHW9</accession>
<protein>
    <submittedName>
        <fullName evidence="4">U-box domain-containing protein 36</fullName>
    </submittedName>
</protein>
<keyword evidence="2" id="KW-0808">Transferase</keyword>
<reference evidence="5" key="2">
    <citation type="journal article" date="2017" name="J. Anim. Genet.">
        <title>Multiple reference genome sequences of hot pepper reveal the massive evolution of plant disease resistance genes by retroduplication.</title>
        <authorList>
            <person name="Kim S."/>
            <person name="Park J."/>
            <person name="Yeom S.-I."/>
            <person name="Kim Y.-M."/>
            <person name="Seo E."/>
            <person name="Kim K.-T."/>
            <person name="Kim M.-S."/>
            <person name="Lee J.M."/>
            <person name="Cheong K."/>
            <person name="Shin H.-S."/>
            <person name="Kim S.-B."/>
            <person name="Han K."/>
            <person name="Lee J."/>
            <person name="Park M."/>
            <person name="Lee H.-A."/>
            <person name="Lee H.-Y."/>
            <person name="Lee Y."/>
            <person name="Oh S."/>
            <person name="Lee J.H."/>
            <person name="Choi E."/>
            <person name="Choi E."/>
            <person name="Lee S.E."/>
            <person name="Jeon J."/>
            <person name="Kim H."/>
            <person name="Choi G."/>
            <person name="Song H."/>
            <person name="Lee J."/>
            <person name="Lee S.-C."/>
            <person name="Kwon J.-K."/>
            <person name="Lee H.-Y."/>
            <person name="Koo N."/>
            <person name="Hong Y."/>
            <person name="Kim R.W."/>
            <person name="Kang W.-H."/>
            <person name="Huh J.H."/>
            <person name="Kang B.-C."/>
            <person name="Yang T.-J."/>
            <person name="Lee Y.-H."/>
            <person name="Bennetzen J.L."/>
            <person name="Choi D."/>
        </authorList>
    </citation>
    <scope>NUCLEOTIDE SEQUENCE [LARGE SCALE GENOMIC DNA]</scope>
    <source>
        <strain evidence="5">cv. PBC81</strain>
    </source>
</reference>
<keyword evidence="5" id="KW-1185">Reference proteome</keyword>
<gene>
    <name evidence="4" type="ORF">CQW23_13989</name>
</gene>
<name>A0A2G2WHW9_CAPBA</name>
<feature type="domain" description="U-box" evidence="3">
    <location>
        <begin position="53"/>
        <end position="113"/>
    </location>
</feature>
<evidence type="ECO:0000313" key="4">
    <source>
        <dbReference type="EMBL" id="PHT44831.1"/>
    </source>
</evidence>
<evidence type="ECO:0000256" key="2">
    <source>
        <dbReference type="ARBA" id="ARBA00022679"/>
    </source>
</evidence>
<dbReference type="GO" id="GO:0016567">
    <property type="term" value="P:protein ubiquitination"/>
    <property type="evidence" value="ECO:0007669"/>
    <property type="project" value="UniProtKB-UniPathway"/>
</dbReference>
<dbReference type="CDD" id="cd16655">
    <property type="entry name" value="RING-Ubox_WDSUB1-like"/>
    <property type="match status" value="1"/>
</dbReference>
<dbReference type="AlphaFoldDB" id="A0A2G2WHW9"/>
<dbReference type="PANTHER" id="PTHR46573:SF1">
    <property type="entry name" value="WD REPEAT, SAM AND U-BOX DOMAIN-CONTAINING PROTEIN 1"/>
    <property type="match status" value="1"/>
</dbReference>
<dbReference type="GO" id="GO:0004842">
    <property type="term" value="F:ubiquitin-protein transferase activity"/>
    <property type="evidence" value="ECO:0007669"/>
    <property type="project" value="InterPro"/>
</dbReference>
<dbReference type="STRING" id="33114.A0A2G2WHW9"/>
<dbReference type="SUPFAM" id="SSF57850">
    <property type="entry name" value="RING/U-box"/>
    <property type="match status" value="1"/>
</dbReference>
<dbReference type="Pfam" id="PF04564">
    <property type="entry name" value="U-box"/>
    <property type="match status" value="1"/>
</dbReference>